<keyword evidence="2" id="KW-1185">Reference proteome</keyword>
<dbReference type="RefSeq" id="WP_267151279.1">
    <property type="nucleotide sequence ID" value="NZ_JAPMLT010000003.1"/>
</dbReference>
<dbReference type="Proteomes" id="UP001208017">
    <property type="component" value="Unassembled WGS sequence"/>
</dbReference>
<protein>
    <submittedName>
        <fullName evidence="1">Uncharacterized protein</fullName>
    </submittedName>
</protein>
<dbReference type="EMBL" id="JAPMLT010000003">
    <property type="protein sequence ID" value="MCX7570036.1"/>
    <property type="molecule type" value="Genomic_DNA"/>
</dbReference>
<evidence type="ECO:0000313" key="2">
    <source>
        <dbReference type="Proteomes" id="UP001208017"/>
    </source>
</evidence>
<reference evidence="1 2" key="1">
    <citation type="submission" date="2022-11" db="EMBL/GenBank/DDBJ databases">
        <title>Study of microbial diversity in lake waters.</title>
        <authorList>
            <person name="Zhang J."/>
        </authorList>
    </citation>
    <scope>NUCLEOTIDE SEQUENCE [LARGE SCALE GENOMIC DNA]</scope>
    <source>
        <strain evidence="1 2">DT12</strain>
    </source>
</reference>
<proteinExistence type="predicted"/>
<accession>A0ABT3X362</accession>
<evidence type="ECO:0000313" key="1">
    <source>
        <dbReference type="EMBL" id="MCX7570036.1"/>
    </source>
</evidence>
<gene>
    <name evidence="1" type="ORF">OS242_08665</name>
</gene>
<sequence>MIARDRKKQVYVQNVQALTVFFSSVLQVGDVYGDCHPFTYAEAYSGYRGEPSFKTEEVAPPNKTRLNFDNQLDEDPINFNIIGEKVVTYTPNIRGEAAR</sequence>
<comment type="caution">
    <text evidence="1">The sequence shown here is derived from an EMBL/GenBank/DDBJ whole genome shotgun (WGS) entry which is preliminary data.</text>
</comment>
<name>A0ABT3X362_9BACL</name>
<organism evidence="1 2">
    <name type="scientific">Tumebacillus lacus</name>
    <dbReference type="NCBI Taxonomy" id="2995335"/>
    <lineage>
        <taxon>Bacteria</taxon>
        <taxon>Bacillati</taxon>
        <taxon>Bacillota</taxon>
        <taxon>Bacilli</taxon>
        <taxon>Bacillales</taxon>
        <taxon>Alicyclobacillaceae</taxon>
        <taxon>Tumebacillus</taxon>
    </lineage>
</organism>